<name>A0A2H5F0S2_9RHOB</name>
<dbReference type="EMBL" id="CP025430">
    <property type="protein sequence ID" value="AUH65158.1"/>
    <property type="molecule type" value="Genomic_DNA"/>
</dbReference>
<dbReference type="CDD" id="cd04179">
    <property type="entry name" value="DPM_DPG-synthase_like"/>
    <property type="match status" value="1"/>
</dbReference>
<evidence type="ECO:0000313" key="3">
    <source>
        <dbReference type="Proteomes" id="UP000234530"/>
    </source>
</evidence>
<dbReference type="SUPFAM" id="SSF53448">
    <property type="entry name" value="Nucleotide-diphospho-sugar transferases"/>
    <property type="match status" value="1"/>
</dbReference>
<evidence type="ECO:0000313" key="2">
    <source>
        <dbReference type="EMBL" id="AUH65158.1"/>
    </source>
</evidence>
<dbReference type="PANTHER" id="PTHR48090">
    <property type="entry name" value="UNDECAPRENYL-PHOSPHATE 4-DEOXY-4-FORMAMIDO-L-ARABINOSE TRANSFERASE-RELATED"/>
    <property type="match status" value="1"/>
</dbReference>
<dbReference type="Gene3D" id="3.90.550.10">
    <property type="entry name" value="Spore Coat Polysaccharide Biosynthesis Protein SpsA, Chain A"/>
    <property type="match status" value="1"/>
</dbReference>
<dbReference type="Pfam" id="PF00535">
    <property type="entry name" value="Glycos_transf_2"/>
    <property type="match status" value="1"/>
</dbReference>
<dbReference type="InterPro" id="IPR029044">
    <property type="entry name" value="Nucleotide-diphossugar_trans"/>
</dbReference>
<dbReference type="RefSeq" id="WP_101753185.1">
    <property type="nucleotide sequence ID" value="NZ_CP025430.1"/>
</dbReference>
<dbReference type="OrthoDB" id="9807795at2"/>
<dbReference type="AlphaFoldDB" id="A0A2H5F0S2"/>
<dbReference type="InterPro" id="IPR001173">
    <property type="entry name" value="Glyco_trans_2-like"/>
</dbReference>
<organism evidence="2 3">
    <name type="scientific">Paracoccus zhejiangensis</name>
    <dbReference type="NCBI Taxonomy" id="1077935"/>
    <lineage>
        <taxon>Bacteria</taxon>
        <taxon>Pseudomonadati</taxon>
        <taxon>Pseudomonadota</taxon>
        <taxon>Alphaproteobacteria</taxon>
        <taxon>Rhodobacterales</taxon>
        <taxon>Paracoccaceae</taxon>
        <taxon>Paracoccus</taxon>
    </lineage>
</organism>
<accession>A0A2H5F0S2</accession>
<keyword evidence="2" id="KW-0808">Transferase</keyword>
<protein>
    <submittedName>
        <fullName evidence="2">Glycosyl transferase family 2</fullName>
    </submittedName>
</protein>
<feature type="domain" description="Glycosyltransferase 2-like" evidence="1">
    <location>
        <begin position="28"/>
        <end position="188"/>
    </location>
</feature>
<proteinExistence type="predicted"/>
<gene>
    <name evidence="2" type="ORF">CX676_14050</name>
</gene>
<keyword evidence="3" id="KW-1185">Reference proteome</keyword>
<evidence type="ECO:0000259" key="1">
    <source>
        <dbReference type="Pfam" id="PF00535"/>
    </source>
</evidence>
<dbReference type="Proteomes" id="UP000234530">
    <property type="component" value="Chromosome"/>
</dbReference>
<dbReference type="GO" id="GO:0016740">
    <property type="term" value="F:transferase activity"/>
    <property type="evidence" value="ECO:0007669"/>
    <property type="project" value="UniProtKB-KW"/>
</dbReference>
<reference evidence="2 3" key="1">
    <citation type="journal article" date="2013" name="Antonie Van Leeuwenhoek">
        <title>Paracoccus zhejiangensis sp. nov., isolated from activated sludge in wastewater-treatment system.</title>
        <authorList>
            <person name="Wu Z.G."/>
            <person name="Zhang D.F."/>
            <person name="Liu Y.L."/>
            <person name="Wang F."/>
            <person name="Jiang X."/>
            <person name="Li C."/>
            <person name="Li S.P."/>
            <person name="Hong Q."/>
            <person name="Li W.J."/>
        </authorList>
    </citation>
    <scope>NUCLEOTIDE SEQUENCE [LARGE SCALE GENOMIC DNA]</scope>
    <source>
        <strain evidence="2 3">J6</strain>
    </source>
</reference>
<dbReference type="InterPro" id="IPR050256">
    <property type="entry name" value="Glycosyltransferase_2"/>
</dbReference>
<dbReference type="KEGG" id="pzh:CX676_14050"/>
<sequence length="263" mass="29143">MIPLDDGAWHLPDHETRVFAPRQQRHALVIPVINEGVRIQAQLREIAALRGNPDVIIADGGSTDGSLEVEFLLQQGVRALLTKRGPGKLSAQLRMAYAFCLREGYEGIVTVDGNGKDRVEAIDRFIARLAAGDDYVQGSRYAPGGHAINTPTDRAFANRVIHAPLLSLAGRHRLTDTTNGFRAYSARYLLDPRVAPFRPVFDRYELLFYLTVRAGQLGYRVSEIPVTRAYPVGERTPTKINGWQARWSVLQQTIAAATGRFAP</sequence>